<dbReference type="Pfam" id="PF11369">
    <property type="entry name" value="DUF3160"/>
    <property type="match status" value="1"/>
</dbReference>
<dbReference type="GeneID" id="12510980"/>
<dbReference type="AlphaFoldDB" id="G7WPG6"/>
<dbReference type="InterPro" id="IPR022601">
    <property type="entry name" value="DUF3160"/>
</dbReference>
<proteinExistence type="predicted"/>
<evidence type="ECO:0000256" key="1">
    <source>
        <dbReference type="SAM" id="MobiDB-lite"/>
    </source>
</evidence>
<reference evidence="3 4" key="1">
    <citation type="journal article" date="2012" name="PLoS ONE">
        <title>The genome characteristics and predicted function of methyl-group oxidation pathway in the obligate aceticlastic methanogens, Methanosaeta spp.</title>
        <authorList>
            <person name="Zhu J."/>
            <person name="Zheng H."/>
            <person name="Ai G."/>
            <person name="Zhang G."/>
            <person name="Liu D."/>
            <person name="Liu X."/>
            <person name="Dong X."/>
        </authorList>
    </citation>
    <scope>NUCLEOTIDE SEQUENCE [LARGE SCALE GENOMIC DNA]</scope>
    <source>
        <strain evidence="3 4">6Ac</strain>
    </source>
</reference>
<keyword evidence="2" id="KW-0812">Transmembrane</keyword>
<evidence type="ECO:0000256" key="2">
    <source>
        <dbReference type="SAM" id="Phobius"/>
    </source>
</evidence>
<feature type="region of interest" description="Disordered" evidence="1">
    <location>
        <begin position="766"/>
        <end position="785"/>
    </location>
</feature>
<dbReference type="PATRIC" id="fig|1110509.7.peg.2008"/>
<dbReference type="SMART" id="SM01325">
    <property type="entry name" value="DUF3160"/>
    <property type="match status" value="1"/>
</dbReference>
<dbReference type="PIRSF" id="PIRSF014897">
    <property type="entry name" value="UCP014897"/>
    <property type="match status" value="1"/>
</dbReference>
<evidence type="ECO:0000313" key="3">
    <source>
        <dbReference type="EMBL" id="AET65167.1"/>
    </source>
</evidence>
<dbReference type="RefSeq" id="WP_014587347.1">
    <property type="nucleotide sequence ID" value="NC_017527.1"/>
</dbReference>
<protein>
    <recommendedName>
        <fullName evidence="5">DUF3160 domain-containing protein</fullName>
    </recommendedName>
</protein>
<organism evidence="3 4">
    <name type="scientific">Methanothrix harundinacea (strain 6Ac)</name>
    <name type="common">Methanosaeta harundinacea</name>
    <dbReference type="NCBI Taxonomy" id="1110509"/>
    <lineage>
        <taxon>Archaea</taxon>
        <taxon>Methanobacteriati</taxon>
        <taxon>Methanobacteriota</taxon>
        <taxon>Stenosarchaea group</taxon>
        <taxon>Methanomicrobia</taxon>
        <taxon>Methanotrichales</taxon>
        <taxon>Methanotrichaceae</taxon>
        <taxon>Methanothrix</taxon>
    </lineage>
</organism>
<gene>
    <name evidence="3" type="ordered locus">Mhar_1809</name>
</gene>
<dbReference type="EMBL" id="CP003117">
    <property type="protein sequence ID" value="AET65167.1"/>
    <property type="molecule type" value="Genomic_DNA"/>
</dbReference>
<dbReference type="KEGG" id="mhi:Mhar_1809"/>
<feature type="transmembrane region" description="Helical" evidence="2">
    <location>
        <begin position="12"/>
        <end position="35"/>
    </location>
</feature>
<dbReference type="OrthoDB" id="147074at2157"/>
<sequence length="876" mass="97314">MLNIVIQGRGSRIWSGLSIAAIWLIGISLAVPGGLEEEGSGYSLPLSMDEVENFDSFSSRVPLSEAAIMRLERNGFVVIVDPFSPVREEVNPIYRILKNHDLPIFVTSDSLLHTYHLQFGETLRMVEEEEFYDDLWTLTEEMLVRAEADHEASSGLAREAARRNVAFFSTALSLLAPKEDQLCSGGPQDCDEGRFAGTYPYFTPEELEAKSFEVPPAVREVVEAELDLIYGQAGSATSPIFGYDEDYSQYRPRGHYTRSERLKNYFMAMTWYGRMSFLLKGCEGGCLVSEEEARVQTLAAAMIAQDLLEDPDTKELWDRISRVTSFYVGYSDDLGPYQYREAIDALFGPAAEARDLSEEELSILKAELASYSPPRIYGGTGSDSPACIIQPPFTPEEADLCLAATAGFRLMGQRFVPDSYAFTRLVFPAVGGYTGEGEAFTLGPYGRSFPRGLDLMAVLGSERADEILVALEDSSYANYSARRAELGEEFFSISEEEWQRNLYWSWLFALRPLLQEPEAGAPAFMQTTAWQDRSLTTALASWTELRHDTILYAKESYTFVASGLPPEEMVAEAGYVEPVPEVYRRLRDLSRMSRQVLEEEGLLDEPSRGRLMSLEATLERLEEISEAELAGRKLTDGDLRFIRDIGERLDEALLGVDERSKKTTIVADVHTDPNTDMVLEEAVGYVRMMVVACHRPDGGVFLAAGPVYSYYEFLQPASERLTDEGWREILAGDPPQDPEWTASFADFLPLFVLKAKDEGRMIEGEDADEGVDGLASDEAGPEGEPGAETALGAVIRLEEFEVRIGWNLSEGWYADCSITLRNSGDAEGTANVLLEDGEGKLLRELKIPVPPNSTVTERAKVDISGRGREVNSILVG</sequence>
<name>G7WPG6_METH6</name>
<dbReference type="Proteomes" id="UP000005877">
    <property type="component" value="Chromosome"/>
</dbReference>
<dbReference type="STRING" id="1110509.Mhar_1809"/>
<keyword evidence="4" id="KW-1185">Reference proteome</keyword>
<evidence type="ECO:0000313" key="4">
    <source>
        <dbReference type="Proteomes" id="UP000005877"/>
    </source>
</evidence>
<dbReference type="InterPro" id="IPR016626">
    <property type="entry name" value="UCP014897_arc"/>
</dbReference>
<evidence type="ECO:0008006" key="5">
    <source>
        <dbReference type="Google" id="ProtNLM"/>
    </source>
</evidence>
<keyword evidence="2" id="KW-0472">Membrane</keyword>
<accession>G7WPG6</accession>
<keyword evidence="2" id="KW-1133">Transmembrane helix</keyword>
<dbReference type="HOGENOM" id="CLU_015670_1_0_2"/>